<dbReference type="EMBL" id="MCOG01000210">
    <property type="protein sequence ID" value="ORY25605.1"/>
    <property type="molecule type" value="Genomic_DNA"/>
</dbReference>
<dbReference type="SUPFAM" id="SSF57997">
    <property type="entry name" value="Tropomyosin"/>
    <property type="match status" value="1"/>
</dbReference>
<sequence length="175" mass="20649">MGSTGGTNLEKMANKLSSFIDFYQKKYPSDSYSNINLNQKTSYMKNQYKNAFSLSENFLNITTPIFKAYEDKINQFKQKIDELNIELKKMEQNSNSLYHENKEKNKNINEVLTKYKELGNEIQNLSTMNYELEKKNNIIEIQYNEAKDIIESIEKKLIKSNYTITEYEVCAIIWL</sequence>
<comment type="caution">
    <text evidence="2">The sequence shown here is derived from an EMBL/GenBank/DDBJ whole genome shotgun (WGS) entry which is preliminary data.</text>
</comment>
<keyword evidence="1" id="KW-0175">Coiled coil</keyword>
<reference evidence="2 3" key="1">
    <citation type="submission" date="2016-08" db="EMBL/GenBank/DDBJ databases">
        <title>A Parts List for Fungal Cellulosomes Revealed by Comparative Genomics.</title>
        <authorList>
            <consortium name="DOE Joint Genome Institute"/>
            <person name="Haitjema C.H."/>
            <person name="Gilmore S.P."/>
            <person name="Henske J.K."/>
            <person name="Solomon K.V."/>
            <person name="De Groot R."/>
            <person name="Kuo A."/>
            <person name="Mondo S.J."/>
            <person name="Salamov A.A."/>
            <person name="Labutti K."/>
            <person name="Zhao Z."/>
            <person name="Chiniquy J."/>
            <person name="Barry K."/>
            <person name="Brewer H.M."/>
            <person name="Purvine S.O."/>
            <person name="Wright A.T."/>
            <person name="Boxma B."/>
            <person name="Van Alen T."/>
            <person name="Hackstein J.H."/>
            <person name="Baker S.E."/>
            <person name="Grigoriev I.V."/>
            <person name="O'Malley M.A."/>
        </authorList>
    </citation>
    <scope>NUCLEOTIDE SEQUENCE [LARGE SCALE GENOMIC DNA]</scope>
    <source>
        <strain evidence="2 3">G1</strain>
    </source>
</reference>
<protein>
    <submittedName>
        <fullName evidence="2">Uncharacterized protein</fullName>
    </submittedName>
</protein>
<evidence type="ECO:0000313" key="2">
    <source>
        <dbReference type="EMBL" id="ORY25605.1"/>
    </source>
</evidence>
<dbReference type="AlphaFoldDB" id="A0A1Y2AUJ8"/>
<gene>
    <name evidence="2" type="ORF">LY90DRAFT_109427</name>
</gene>
<keyword evidence="3" id="KW-1185">Reference proteome</keyword>
<feature type="coiled-coil region" evidence="1">
    <location>
        <begin position="66"/>
        <end position="156"/>
    </location>
</feature>
<evidence type="ECO:0000313" key="3">
    <source>
        <dbReference type="Proteomes" id="UP000193920"/>
    </source>
</evidence>
<accession>A0A1Y2AUJ8</accession>
<evidence type="ECO:0000256" key="1">
    <source>
        <dbReference type="SAM" id="Coils"/>
    </source>
</evidence>
<dbReference type="OrthoDB" id="2156400at2759"/>
<proteinExistence type="predicted"/>
<dbReference type="Proteomes" id="UP000193920">
    <property type="component" value="Unassembled WGS sequence"/>
</dbReference>
<organism evidence="2 3">
    <name type="scientific">Neocallimastix californiae</name>
    <dbReference type="NCBI Taxonomy" id="1754190"/>
    <lineage>
        <taxon>Eukaryota</taxon>
        <taxon>Fungi</taxon>
        <taxon>Fungi incertae sedis</taxon>
        <taxon>Chytridiomycota</taxon>
        <taxon>Chytridiomycota incertae sedis</taxon>
        <taxon>Neocallimastigomycetes</taxon>
        <taxon>Neocallimastigales</taxon>
        <taxon>Neocallimastigaceae</taxon>
        <taxon>Neocallimastix</taxon>
    </lineage>
</organism>
<name>A0A1Y2AUJ8_9FUNG</name>